<reference evidence="3" key="1">
    <citation type="journal article" date="2021" name="Microorganisms">
        <title>Acidisoma silvae sp. nov. and Acidisomacellulosilytica sp. nov., Two Acidophilic Bacteria Isolated from Decaying Wood, Hydrolyzing Cellulose and Producing Poly-3-hydroxybutyrate.</title>
        <authorList>
            <person name="Mieszkin S."/>
            <person name="Pouder E."/>
            <person name="Uroz S."/>
            <person name="Simon-Colin C."/>
            <person name="Alain K."/>
        </authorList>
    </citation>
    <scope>NUCLEOTIDE SEQUENCE</scope>
    <source>
        <strain evidence="3">HW T2.11</strain>
    </source>
</reference>
<organism evidence="3 4">
    <name type="scientific">Acidisoma silvae</name>
    <dbReference type="NCBI Taxonomy" id="2802396"/>
    <lineage>
        <taxon>Bacteria</taxon>
        <taxon>Pseudomonadati</taxon>
        <taxon>Pseudomonadota</taxon>
        <taxon>Alphaproteobacteria</taxon>
        <taxon>Acetobacterales</taxon>
        <taxon>Acidocellaceae</taxon>
        <taxon>Acidisoma</taxon>
    </lineage>
</organism>
<keyword evidence="4" id="KW-1185">Reference proteome</keyword>
<dbReference type="PRINTS" id="PR00111">
    <property type="entry name" value="ABHYDROLASE"/>
</dbReference>
<sequence>MSGNPHSIPVHDQDSSAQSVTAATAVPAEMRPTLQMKVGSGAIAFDDTGGSGPLVIAVPGMGDVRNEYRYLTPYLIGACYRVVTVDLRGHGASSPRWSDYSARSIGGDLLSLMAHLGSEEAIIIGNSFTAGAAMWAANDAPTKVKAAILIGPVLRDPPNGIPWYLRAVLSIGFSGPWRVRFWLWYFKSLFPMRKPADFASYCTALGENLREPGRMIALKNMLNLSKSDTERMLHKVEMPVLVVMGTKDADFPDPAFEANWVADRIGAQLLIIKGAGHYPHTEMPEQVGPAIVNFLGTGKA</sequence>
<gene>
    <name evidence="3" type="ORF">ASILVAE211_22190</name>
</gene>
<feature type="region of interest" description="Disordered" evidence="1">
    <location>
        <begin position="1"/>
        <end position="22"/>
    </location>
</feature>
<dbReference type="PANTHER" id="PTHR43798:SF33">
    <property type="entry name" value="HYDROLASE, PUTATIVE (AFU_ORTHOLOGUE AFUA_2G14860)-RELATED"/>
    <property type="match status" value="1"/>
</dbReference>
<feature type="domain" description="AB hydrolase-1" evidence="2">
    <location>
        <begin position="55"/>
        <end position="287"/>
    </location>
</feature>
<evidence type="ECO:0000259" key="2">
    <source>
        <dbReference type="Pfam" id="PF12697"/>
    </source>
</evidence>
<dbReference type="Pfam" id="PF12697">
    <property type="entry name" value="Abhydrolase_6"/>
    <property type="match status" value="1"/>
</dbReference>
<name>A0A963YWZ8_9PROT</name>
<proteinExistence type="predicted"/>
<dbReference type="SUPFAM" id="SSF53474">
    <property type="entry name" value="alpha/beta-Hydrolases"/>
    <property type="match status" value="1"/>
</dbReference>
<dbReference type="GO" id="GO:0016020">
    <property type="term" value="C:membrane"/>
    <property type="evidence" value="ECO:0007669"/>
    <property type="project" value="TreeGrafter"/>
</dbReference>
<dbReference type="GO" id="GO:0016787">
    <property type="term" value="F:hydrolase activity"/>
    <property type="evidence" value="ECO:0007669"/>
    <property type="project" value="UniProtKB-KW"/>
</dbReference>
<protein>
    <submittedName>
        <fullName evidence="3">Alpha/beta hydrolase</fullName>
    </submittedName>
</protein>
<dbReference type="Proteomes" id="UP000708298">
    <property type="component" value="Unassembled WGS sequence"/>
</dbReference>
<keyword evidence="3" id="KW-0378">Hydrolase</keyword>
<comment type="caution">
    <text evidence="3">The sequence shown here is derived from an EMBL/GenBank/DDBJ whole genome shotgun (WGS) entry which is preliminary data.</text>
</comment>
<dbReference type="PRINTS" id="PR00412">
    <property type="entry name" value="EPOXHYDRLASE"/>
</dbReference>
<dbReference type="Gene3D" id="3.40.50.1820">
    <property type="entry name" value="alpha/beta hydrolase"/>
    <property type="match status" value="1"/>
</dbReference>
<dbReference type="InterPro" id="IPR029058">
    <property type="entry name" value="AB_hydrolase_fold"/>
</dbReference>
<dbReference type="InterPro" id="IPR050266">
    <property type="entry name" value="AB_hydrolase_sf"/>
</dbReference>
<evidence type="ECO:0000313" key="3">
    <source>
        <dbReference type="EMBL" id="MCB8877917.1"/>
    </source>
</evidence>
<dbReference type="AlphaFoldDB" id="A0A963YWZ8"/>
<evidence type="ECO:0000313" key="4">
    <source>
        <dbReference type="Proteomes" id="UP000708298"/>
    </source>
</evidence>
<evidence type="ECO:0000256" key="1">
    <source>
        <dbReference type="SAM" id="MobiDB-lite"/>
    </source>
</evidence>
<reference evidence="3" key="2">
    <citation type="submission" date="2021-01" db="EMBL/GenBank/DDBJ databases">
        <authorList>
            <person name="Mieszkin S."/>
            <person name="Pouder E."/>
            <person name="Alain K."/>
        </authorList>
    </citation>
    <scope>NUCLEOTIDE SEQUENCE</scope>
    <source>
        <strain evidence="3">HW T2.11</strain>
    </source>
</reference>
<dbReference type="InterPro" id="IPR000639">
    <property type="entry name" value="Epox_hydrolase-like"/>
</dbReference>
<accession>A0A963YWZ8</accession>
<dbReference type="InterPro" id="IPR000073">
    <property type="entry name" value="AB_hydrolase_1"/>
</dbReference>
<dbReference type="EMBL" id="JAESVB010000019">
    <property type="protein sequence ID" value="MCB8877917.1"/>
    <property type="molecule type" value="Genomic_DNA"/>
</dbReference>
<dbReference type="RefSeq" id="WP_227323562.1">
    <property type="nucleotide sequence ID" value="NZ_JAESVB010000019.1"/>
</dbReference>
<dbReference type="PANTHER" id="PTHR43798">
    <property type="entry name" value="MONOACYLGLYCEROL LIPASE"/>
    <property type="match status" value="1"/>
</dbReference>